<reference evidence="1" key="2">
    <citation type="submission" date="2020-05" db="UniProtKB">
        <authorList>
            <consortium name="EnsemblMetazoa"/>
        </authorList>
    </citation>
    <scope>IDENTIFICATION</scope>
    <source>
        <strain evidence="1">IAEA</strain>
    </source>
</reference>
<protein>
    <submittedName>
        <fullName evidence="1">Uncharacterized protein</fullName>
    </submittedName>
</protein>
<keyword evidence="2" id="KW-1185">Reference proteome</keyword>
<proteinExistence type="predicted"/>
<dbReference type="AlphaFoldDB" id="A0A1A9WCK0"/>
<dbReference type="VEuPathDB" id="VectorBase:GBRI014544"/>
<evidence type="ECO:0000313" key="1">
    <source>
        <dbReference type="EnsemblMetazoa" id="GBRI014544-PA"/>
    </source>
</evidence>
<reference evidence="2" key="1">
    <citation type="submission" date="2014-03" db="EMBL/GenBank/DDBJ databases">
        <authorList>
            <person name="Aksoy S."/>
            <person name="Warren W."/>
            <person name="Wilson R.K."/>
        </authorList>
    </citation>
    <scope>NUCLEOTIDE SEQUENCE [LARGE SCALE GENOMIC DNA]</scope>
    <source>
        <strain evidence="2">IAEA</strain>
    </source>
</reference>
<dbReference type="Proteomes" id="UP000091820">
    <property type="component" value="Unassembled WGS sequence"/>
</dbReference>
<evidence type="ECO:0000313" key="2">
    <source>
        <dbReference type="Proteomes" id="UP000091820"/>
    </source>
</evidence>
<dbReference type="EnsemblMetazoa" id="GBRI014544-RA">
    <property type="protein sequence ID" value="GBRI014544-PA"/>
    <property type="gene ID" value="GBRI014544"/>
</dbReference>
<name>A0A1A9WCK0_9MUSC</name>
<organism evidence="1 2">
    <name type="scientific">Glossina brevipalpis</name>
    <dbReference type="NCBI Taxonomy" id="37001"/>
    <lineage>
        <taxon>Eukaryota</taxon>
        <taxon>Metazoa</taxon>
        <taxon>Ecdysozoa</taxon>
        <taxon>Arthropoda</taxon>
        <taxon>Hexapoda</taxon>
        <taxon>Insecta</taxon>
        <taxon>Pterygota</taxon>
        <taxon>Neoptera</taxon>
        <taxon>Endopterygota</taxon>
        <taxon>Diptera</taxon>
        <taxon>Brachycera</taxon>
        <taxon>Muscomorpha</taxon>
        <taxon>Hippoboscoidea</taxon>
        <taxon>Glossinidae</taxon>
        <taxon>Glossina</taxon>
    </lineage>
</organism>
<accession>A0A1A9WCK0</accession>
<sequence>MHFFNTNINGVKMPVLLIWYWSSIPFVIFSTRIWQSDLHDFDLADALQRHRELENYEVGSTLNHTSVENINTTLSEKASHVAFAEFYEVQIFDKTFLFENIAECFDSMVTNLPILTKWQKIPRAADLLRLDKENKEQLVKISGKRVAVICSTCDKCIHWAYEFETVRRLVKEKNIGHLPIAEPLFNKQLIEVVSNQYSIQDEYLHLNC</sequence>